<dbReference type="EMBL" id="FXWJ01000003">
    <property type="protein sequence ID" value="SMQ71127.1"/>
    <property type="molecule type" value="Genomic_DNA"/>
</dbReference>
<comment type="caution">
    <text evidence="2">The sequence shown here is derived from an EMBL/GenBank/DDBJ whole genome shotgun (WGS) entry which is preliminary data.</text>
</comment>
<feature type="compositionally biased region" description="Basic and acidic residues" evidence="1">
    <location>
        <begin position="22"/>
        <end position="31"/>
    </location>
</feature>
<feature type="region of interest" description="Disordered" evidence="1">
    <location>
        <begin position="74"/>
        <end position="109"/>
    </location>
</feature>
<dbReference type="RefSeq" id="WP_086474214.1">
    <property type="nucleotide sequence ID" value="NZ_FXWJ01000003.1"/>
</dbReference>
<proteinExistence type="predicted"/>
<evidence type="ECO:0000256" key="1">
    <source>
        <dbReference type="SAM" id="MobiDB-lite"/>
    </source>
</evidence>
<protein>
    <submittedName>
        <fullName evidence="2">Uncharacterized protein</fullName>
    </submittedName>
</protein>
<evidence type="ECO:0000313" key="3">
    <source>
        <dbReference type="Proteomes" id="UP000194464"/>
    </source>
</evidence>
<organism evidence="2 3">
    <name type="scientific">Plantibacter elymi</name>
    <name type="common">nom. nud.</name>
    <dbReference type="NCBI Taxonomy" id="199708"/>
    <lineage>
        <taxon>Bacteria</taxon>
        <taxon>Bacillati</taxon>
        <taxon>Actinomycetota</taxon>
        <taxon>Actinomycetes</taxon>
        <taxon>Micrococcales</taxon>
        <taxon>Microbacteriaceae</taxon>
        <taxon>Plantibacter</taxon>
    </lineage>
</organism>
<name>A0ABY1RDT6_9MICO</name>
<reference evidence="2 3" key="1">
    <citation type="submission" date="2017-04" db="EMBL/GenBank/DDBJ databases">
        <authorList>
            <person name="Varghese N."/>
            <person name="Submissions S."/>
        </authorList>
    </citation>
    <scope>NUCLEOTIDE SEQUENCE [LARGE SCALE GENOMIC DNA]</scope>
    <source>
        <strain evidence="2 3">VKM Ac-1784</strain>
    </source>
</reference>
<feature type="compositionally biased region" description="Basic and acidic residues" evidence="1">
    <location>
        <begin position="1"/>
        <end position="10"/>
    </location>
</feature>
<feature type="region of interest" description="Disordered" evidence="1">
    <location>
        <begin position="1"/>
        <end position="31"/>
    </location>
</feature>
<gene>
    <name evidence="2" type="ORF">SAMN06295909_2450</name>
</gene>
<evidence type="ECO:0000313" key="2">
    <source>
        <dbReference type="EMBL" id="SMQ71127.1"/>
    </source>
</evidence>
<sequence length="171" mass="18848">MSKNKTDQKQGTKAAAKLAEQQQRRAAEKALARAEQAVEVAREAVRSSSKELRKQAAALAKRTERLTAKHEKAVTALTEQRTRADEASSRLRTQRRSLLTPPLPARTGGVPTMIELRQLTKQQRFPGYSRMNKATLLDPSNFPSLTATLSEDCRVMVERGRDHVATVGAGA</sequence>
<keyword evidence="3" id="KW-1185">Reference proteome</keyword>
<dbReference type="Proteomes" id="UP000194464">
    <property type="component" value="Unassembled WGS sequence"/>
</dbReference>
<accession>A0ABY1RDT6</accession>
<feature type="compositionally biased region" description="Basic and acidic residues" evidence="1">
    <location>
        <begin position="80"/>
        <end position="89"/>
    </location>
</feature>